<gene>
    <name evidence="1" type="ORF">M9H77_11145</name>
</gene>
<evidence type="ECO:0000313" key="2">
    <source>
        <dbReference type="Proteomes" id="UP001060085"/>
    </source>
</evidence>
<comment type="caution">
    <text evidence="1">The sequence shown here is derived from an EMBL/GenBank/DDBJ whole genome shotgun (WGS) entry which is preliminary data.</text>
</comment>
<organism evidence="1 2">
    <name type="scientific">Catharanthus roseus</name>
    <name type="common">Madagascar periwinkle</name>
    <name type="synonym">Vinca rosea</name>
    <dbReference type="NCBI Taxonomy" id="4058"/>
    <lineage>
        <taxon>Eukaryota</taxon>
        <taxon>Viridiplantae</taxon>
        <taxon>Streptophyta</taxon>
        <taxon>Embryophyta</taxon>
        <taxon>Tracheophyta</taxon>
        <taxon>Spermatophyta</taxon>
        <taxon>Magnoliopsida</taxon>
        <taxon>eudicotyledons</taxon>
        <taxon>Gunneridae</taxon>
        <taxon>Pentapetalae</taxon>
        <taxon>asterids</taxon>
        <taxon>lamiids</taxon>
        <taxon>Gentianales</taxon>
        <taxon>Apocynaceae</taxon>
        <taxon>Rauvolfioideae</taxon>
        <taxon>Vinceae</taxon>
        <taxon>Catharanthinae</taxon>
        <taxon>Catharanthus</taxon>
    </lineage>
</organism>
<dbReference type="EMBL" id="CM044703">
    <property type="protein sequence ID" value="KAI5670781.1"/>
    <property type="molecule type" value="Genomic_DNA"/>
</dbReference>
<proteinExistence type="predicted"/>
<dbReference type="Proteomes" id="UP001060085">
    <property type="component" value="Linkage Group LG03"/>
</dbReference>
<keyword evidence="2" id="KW-1185">Reference proteome</keyword>
<name>A0ACC0BDT1_CATRO</name>
<accession>A0ACC0BDT1</accession>
<evidence type="ECO:0000313" key="1">
    <source>
        <dbReference type="EMBL" id="KAI5670781.1"/>
    </source>
</evidence>
<reference evidence="2" key="1">
    <citation type="journal article" date="2023" name="Nat. Plants">
        <title>Single-cell RNA sequencing provides a high-resolution roadmap for understanding the multicellular compartmentation of specialized metabolism.</title>
        <authorList>
            <person name="Sun S."/>
            <person name="Shen X."/>
            <person name="Li Y."/>
            <person name="Li Y."/>
            <person name="Wang S."/>
            <person name="Li R."/>
            <person name="Zhang H."/>
            <person name="Shen G."/>
            <person name="Guo B."/>
            <person name="Wei J."/>
            <person name="Xu J."/>
            <person name="St-Pierre B."/>
            <person name="Chen S."/>
            <person name="Sun C."/>
        </authorList>
    </citation>
    <scope>NUCLEOTIDE SEQUENCE [LARGE SCALE GENOMIC DNA]</scope>
</reference>
<sequence length="222" mass="25344">MVFPNGLITHLTAISSDHRLLLLETCPTARGIPKPFKFEQVIAEAWDTRSKIKEISRQIEELQIKPQPMENLEEEGRLQLELDELLEREEIIWRDKVKGKWLEEGDRILQIFPQKLTHENFKVNIPHDMEQDTLIWTPSKTWRARNELLYGGQIGDWTTFGNIVSKTADKYLKTIKINFEAASKEDLATFAWIARDNTCTVLGASTGSFATSGPFMAEALGG</sequence>
<protein>
    <submittedName>
        <fullName evidence="1">Uncharacterized protein</fullName>
    </submittedName>
</protein>